<dbReference type="RefSeq" id="WP_185005382.1">
    <property type="nucleotide sequence ID" value="NZ_BAAAUI010000001.1"/>
</dbReference>
<comment type="caution">
    <text evidence="4">The sequence shown here is derived from an EMBL/GenBank/DDBJ whole genome shotgun (WGS) entry which is preliminary data.</text>
</comment>
<dbReference type="Pfam" id="PF23951">
    <property type="entry name" value="DUF7282"/>
    <property type="match status" value="1"/>
</dbReference>
<evidence type="ECO:0000256" key="2">
    <source>
        <dbReference type="SAM" id="SignalP"/>
    </source>
</evidence>
<evidence type="ECO:0000313" key="5">
    <source>
        <dbReference type="Proteomes" id="UP000533598"/>
    </source>
</evidence>
<feature type="chain" id="PRO_5030651829" description="DUF7282 domain-containing protein" evidence="2">
    <location>
        <begin position="29"/>
        <end position="176"/>
    </location>
</feature>
<name>A0A7W7CEH2_9PSEU</name>
<organism evidence="4 5">
    <name type="scientific">Crossiella cryophila</name>
    <dbReference type="NCBI Taxonomy" id="43355"/>
    <lineage>
        <taxon>Bacteria</taxon>
        <taxon>Bacillati</taxon>
        <taxon>Actinomycetota</taxon>
        <taxon>Actinomycetes</taxon>
        <taxon>Pseudonocardiales</taxon>
        <taxon>Pseudonocardiaceae</taxon>
        <taxon>Crossiella</taxon>
    </lineage>
</organism>
<feature type="region of interest" description="Disordered" evidence="1">
    <location>
        <begin position="142"/>
        <end position="176"/>
    </location>
</feature>
<reference evidence="4 5" key="1">
    <citation type="submission" date="2020-08" db="EMBL/GenBank/DDBJ databases">
        <title>Sequencing the genomes of 1000 actinobacteria strains.</title>
        <authorList>
            <person name="Klenk H.-P."/>
        </authorList>
    </citation>
    <scope>NUCLEOTIDE SEQUENCE [LARGE SCALE GENOMIC DNA]</scope>
    <source>
        <strain evidence="4 5">DSM 44230</strain>
    </source>
</reference>
<evidence type="ECO:0000313" key="4">
    <source>
        <dbReference type="EMBL" id="MBB4679661.1"/>
    </source>
</evidence>
<dbReference type="AlphaFoldDB" id="A0A7W7CEH2"/>
<protein>
    <recommendedName>
        <fullName evidence="3">DUF7282 domain-containing protein</fullName>
    </recommendedName>
</protein>
<feature type="compositionally biased region" description="Basic and acidic residues" evidence="1">
    <location>
        <begin position="144"/>
        <end position="157"/>
    </location>
</feature>
<keyword evidence="5" id="KW-1185">Reference proteome</keyword>
<sequence length="176" mass="18354">MNTNHRARYLAATTGVLGLLLGGCTAAAAPSTPGQPAPLTGIPGVNNPAPVPAPAIQQPKLLAPVSFPRTEIDADDQRGDGKRVLIEESELPVAGHLVVFDQSGKLLGSTPIQPGAHRDVPVTLDPALGQGTHSLRALLTVDDGDGKFNADKDAPVREDDDDDPEIEDEGFRYTVG</sequence>
<evidence type="ECO:0000259" key="3">
    <source>
        <dbReference type="Pfam" id="PF23951"/>
    </source>
</evidence>
<proteinExistence type="predicted"/>
<dbReference type="InterPro" id="IPR055706">
    <property type="entry name" value="Slg1/2_DUF7282"/>
</dbReference>
<feature type="domain" description="DUF7282" evidence="3">
    <location>
        <begin position="71"/>
        <end position="161"/>
    </location>
</feature>
<keyword evidence="2" id="KW-0732">Signal</keyword>
<gene>
    <name evidence="4" type="ORF">HNR67_005779</name>
</gene>
<evidence type="ECO:0000256" key="1">
    <source>
        <dbReference type="SAM" id="MobiDB-lite"/>
    </source>
</evidence>
<feature type="signal peptide" evidence="2">
    <location>
        <begin position="1"/>
        <end position="28"/>
    </location>
</feature>
<dbReference type="EMBL" id="JACHMH010000001">
    <property type="protein sequence ID" value="MBB4679661.1"/>
    <property type="molecule type" value="Genomic_DNA"/>
</dbReference>
<feature type="compositionally biased region" description="Acidic residues" evidence="1">
    <location>
        <begin position="158"/>
        <end position="168"/>
    </location>
</feature>
<accession>A0A7W7CEH2</accession>
<dbReference type="Proteomes" id="UP000533598">
    <property type="component" value="Unassembled WGS sequence"/>
</dbReference>
<dbReference type="PROSITE" id="PS51257">
    <property type="entry name" value="PROKAR_LIPOPROTEIN"/>
    <property type="match status" value="1"/>
</dbReference>